<gene>
    <name evidence="2" type="ORF">FRX31_011716</name>
</gene>
<accession>A0A7J6WP31</accession>
<dbReference type="OrthoDB" id="1849062at2759"/>
<name>A0A7J6WP31_THATH</name>
<keyword evidence="1" id="KW-0472">Membrane</keyword>
<evidence type="ECO:0000313" key="3">
    <source>
        <dbReference type="Proteomes" id="UP000554482"/>
    </source>
</evidence>
<sequence length="245" mass="27572">MILHFVNPDYKIPPVNVKVDGQVDVKVDSLHVLDLYRKSLLGLGRKPKVLPPNTKGKDKNKDKVRIVLSALKLHEAGVDFRPTKSLLDISFDRGKLIVPTIIVDDATETALLNLIAFERVHVGAGNEVTSFVSFMDDLIDSAQDVSLLHSSMIIHINIGSEKAVADLFNGLSRDMTPDPANSVQMVYDQLDNYCKRKRNQWRANLAHTYFKNPWAFLSLFAAIFLILLTTTQTFYAIVSYHRPPK</sequence>
<dbReference type="InterPro" id="IPR004158">
    <property type="entry name" value="DUF247_pln"/>
</dbReference>
<dbReference type="EMBL" id="JABWDY010012949">
    <property type="protein sequence ID" value="KAF5198697.1"/>
    <property type="molecule type" value="Genomic_DNA"/>
</dbReference>
<keyword evidence="1" id="KW-0812">Transmembrane</keyword>
<dbReference type="Proteomes" id="UP000554482">
    <property type="component" value="Unassembled WGS sequence"/>
</dbReference>
<protein>
    <submittedName>
        <fullName evidence="2">Uncharacterized protein</fullName>
    </submittedName>
</protein>
<proteinExistence type="predicted"/>
<dbReference type="PANTHER" id="PTHR31170:SF18">
    <property type="entry name" value="(WILD MALAYSIAN BANANA) HYPOTHETICAL PROTEIN"/>
    <property type="match status" value="1"/>
</dbReference>
<dbReference type="AlphaFoldDB" id="A0A7J6WP31"/>
<evidence type="ECO:0000313" key="2">
    <source>
        <dbReference type="EMBL" id="KAF5198697.1"/>
    </source>
</evidence>
<dbReference type="Pfam" id="PF03140">
    <property type="entry name" value="DUF247"/>
    <property type="match status" value="1"/>
</dbReference>
<comment type="caution">
    <text evidence="2">The sequence shown here is derived from an EMBL/GenBank/DDBJ whole genome shotgun (WGS) entry which is preliminary data.</text>
</comment>
<reference evidence="2 3" key="1">
    <citation type="submission" date="2020-06" db="EMBL/GenBank/DDBJ databases">
        <title>Transcriptomic and genomic resources for Thalictrum thalictroides and T. hernandezii: Facilitating candidate gene discovery in an emerging model plant lineage.</title>
        <authorList>
            <person name="Arias T."/>
            <person name="Riano-Pachon D.M."/>
            <person name="Di Stilio V.S."/>
        </authorList>
    </citation>
    <scope>NUCLEOTIDE SEQUENCE [LARGE SCALE GENOMIC DNA]</scope>
    <source>
        <strain evidence="3">cv. WT478/WT964</strain>
        <tissue evidence="2">Leaves</tissue>
    </source>
</reference>
<keyword evidence="3" id="KW-1185">Reference proteome</keyword>
<evidence type="ECO:0000256" key="1">
    <source>
        <dbReference type="SAM" id="Phobius"/>
    </source>
</evidence>
<dbReference type="PANTHER" id="PTHR31170">
    <property type="entry name" value="BNAC04G53230D PROTEIN"/>
    <property type="match status" value="1"/>
</dbReference>
<organism evidence="2 3">
    <name type="scientific">Thalictrum thalictroides</name>
    <name type="common">Rue-anemone</name>
    <name type="synonym">Anemone thalictroides</name>
    <dbReference type="NCBI Taxonomy" id="46969"/>
    <lineage>
        <taxon>Eukaryota</taxon>
        <taxon>Viridiplantae</taxon>
        <taxon>Streptophyta</taxon>
        <taxon>Embryophyta</taxon>
        <taxon>Tracheophyta</taxon>
        <taxon>Spermatophyta</taxon>
        <taxon>Magnoliopsida</taxon>
        <taxon>Ranunculales</taxon>
        <taxon>Ranunculaceae</taxon>
        <taxon>Thalictroideae</taxon>
        <taxon>Thalictrum</taxon>
    </lineage>
</organism>
<feature type="transmembrane region" description="Helical" evidence="1">
    <location>
        <begin position="214"/>
        <end position="238"/>
    </location>
</feature>
<keyword evidence="1" id="KW-1133">Transmembrane helix</keyword>